<keyword evidence="3" id="KW-1185">Reference proteome</keyword>
<dbReference type="EMBL" id="CP110421">
    <property type="protein sequence ID" value="WAQ81487.1"/>
    <property type="molecule type" value="Genomic_DNA"/>
</dbReference>
<dbReference type="GeneID" id="77806791"/>
<feature type="region of interest" description="Disordered" evidence="1">
    <location>
        <begin position="215"/>
        <end position="246"/>
    </location>
</feature>
<dbReference type="RefSeq" id="XP_053017042.1">
    <property type="nucleotide sequence ID" value="XM_053165896.1"/>
</dbReference>
<organism evidence="2 3">
    <name type="scientific">Puccinia triticina</name>
    <dbReference type="NCBI Taxonomy" id="208348"/>
    <lineage>
        <taxon>Eukaryota</taxon>
        <taxon>Fungi</taxon>
        <taxon>Dikarya</taxon>
        <taxon>Basidiomycota</taxon>
        <taxon>Pucciniomycotina</taxon>
        <taxon>Pucciniomycetes</taxon>
        <taxon>Pucciniales</taxon>
        <taxon>Pucciniaceae</taxon>
        <taxon>Puccinia</taxon>
    </lineage>
</organism>
<accession>A0ABY7CAJ4</accession>
<evidence type="ECO:0000313" key="2">
    <source>
        <dbReference type="EMBL" id="WAQ81487.1"/>
    </source>
</evidence>
<sequence>MYPSHPDYILCEETQNADANSDTTFPSRMVPIDIRCLLFLRNEIPDEHPAGPQDIDTALEWTKVSSKAWTLPWSAHIQSMHWKEFHDGALAFSSQKCLALLPAMQKANQGKEISWFGSISGHPKYGPPHGFLLQGHLDFLGFGAAAYKAYPADVKFRLIMKDPREEPSVLKYAWTLLEDAHNIVITGGPRILLTETYKRCLASVANSRDSWDMDELASTNNESNDPSKGHVAKHPQNYVHTPTDNSSDIEFVDLPKRLFLPEENPAPNHLEEETNLKCPVKNLRVPMGPVRRSVEQINMETYLWVAHIDAKDTETREILKKHHITHWTFFRSSDEDDLMALGFSIGAARSLWEGVPRLEEYVDDMERNQALSLGK</sequence>
<reference evidence="2" key="1">
    <citation type="submission" date="2022-10" db="EMBL/GenBank/DDBJ databases">
        <title>Puccinia triticina Genome sequencing and assembly.</title>
        <authorList>
            <person name="Li C."/>
        </authorList>
    </citation>
    <scope>NUCLEOTIDE SEQUENCE</scope>
    <source>
        <strain evidence="2">Pt15</strain>
    </source>
</reference>
<feature type="compositionally biased region" description="Polar residues" evidence="1">
    <location>
        <begin position="217"/>
        <end position="226"/>
    </location>
</feature>
<evidence type="ECO:0000313" key="3">
    <source>
        <dbReference type="Proteomes" id="UP001164743"/>
    </source>
</evidence>
<name>A0ABY7CAJ4_9BASI</name>
<protein>
    <submittedName>
        <fullName evidence="2">Uncharacterized protein</fullName>
    </submittedName>
</protein>
<proteinExistence type="predicted"/>
<dbReference type="Proteomes" id="UP001164743">
    <property type="component" value="Chromosome 1A"/>
</dbReference>
<gene>
    <name evidence="2" type="ORF">PtA15_1A829</name>
</gene>
<evidence type="ECO:0000256" key="1">
    <source>
        <dbReference type="SAM" id="MobiDB-lite"/>
    </source>
</evidence>